<dbReference type="PANTHER" id="PTHR43071">
    <property type="entry name" value="2-AMINO-4-HYDROXY-6-HYDROXYMETHYLDIHYDROPTERIDINE PYROPHOSPHOKINASE"/>
    <property type="match status" value="1"/>
</dbReference>
<dbReference type="SMART" id="SM00905">
    <property type="entry name" value="FolB"/>
    <property type="match status" value="1"/>
</dbReference>
<dbReference type="EMBL" id="LQQC01000010">
    <property type="protein sequence ID" value="KXZ58496.1"/>
    <property type="molecule type" value="Genomic_DNA"/>
</dbReference>
<name>A0A150H8Q8_9MICO</name>
<dbReference type="SUPFAM" id="SSF55083">
    <property type="entry name" value="6-hydroxymethyl-7,8-dihydropterin pyrophosphokinase, HPPK"/>
    <property type="match status" value="1"/>
</dbReference>
<comment type="caution">
    <text evidence="11">The sequence shown here is derived from an EMBL/GenBank/DDBJ whole genome shotgun (WGS) entry which is preliminary data.</text>
</comment>
<dbReference type="CDD" id="cd00483">
    <property type="entry name" value="HPPK"/>
    <property type="match status" value="1"/>
</dbReference>
<dbReference type="SUPFAM" id="SSF55620">
    <property type="entry name" value="Tetrahydrobiopterin biosynthesis enzymes-like"/>
    <property type="match status" value="1"/>
</dbReference>
<dbReference type="Pfam" id="PF02152">
    <property type="entry name" value="FolB"/>
    <property type="match status" value="1"/>
</dbReference>
<keyword evidence="9" id="KW-0456">Lyase</keyword>
<dbReference type="UniPathway" id="UPA00077">
    <property type="reaction ID" value="UER00154"/>
</dbReference>
<dbReference type="NCBIfam" id="TIGR00525">
    <property type="entry name" value="folB"/>
    <property type="match status" value="1"/>
</dbReference>
<sequence length="314" mass="33666">MTHEIHLTGLRVYGHHGVFDFEKTDGQEFSVDVRLSGDFSRAASTDRLEDTVDYGAVADLAATIVSTERYDLIEALAARIADAIAGTITIPCQVEVTVHKPSAPIAHDFTDVTVRAEAVSSGTAGEAAQGSGTSSDQRITAVLSLGANQDNPRGQLEDALRAIDRLPRVRVVQTSGFYSTAPVGGVEQDDFVNCAAVIEAACSARELLASLQGIEVAQGRVREVRWGPRTLDIDIVRLAESGRDIDSPEAQILSDDPVLTLPHPRAHERAFVMVPWAEIRPQARIGFGGEQVLVSAAGEHVQTADPAQTVRRLD</sequence>
<feature type="domain" description="7,8-dihydro-6-hydroxymethylpterin-pyrophosphokinase" evidence="10">
    <location>
        <begin position="225"/>
        <end position="236"/>
    </location>
</feature>
<dbReference type="EC" id="4.1.2.25" evidence="9"/>
<dbReference type="InterPro" id="IPR043133">
    <property type="entry name" value="GTP-CH-I_C/QueF"/>
</dbReference>
<comment type="similarity">
    <text evidence="3">In the N-terminal section; belongs to the DHNA family.</text>
</comment>
<dbReference type="GO" id="GO:0046654">
    <property type="term" value="P:tetrahydrofolate biosynthetic process"/>
    <property type="evidence" value="ECO:0007669"/>
    <property type="project" value="UniProtKB-UniRule"/>
</dbReference>
<evidence type="ECO:0000256" key="9">
    <source>
        <dbReference type="RuleBase" id="RU362079"/>
    </source>
</evidence>
<comment type="function">
    <text evidence="9">Catalyzes the conversion of 7,8-dihydroneopterin to 6-hydroxymethyl-7,8-dihydropterin.</text>
</comment>
<dbReference type="InterPro" id="IPR000550">
    <property type="entry name" value="Hppk"/>
</dbReference>
<evidence type="ECO:0000259" key="10">
    <source>
        <dbReference type="PROSITE" id="PS00794"/>
    </source>
</evidence>
<dbReference type="GO" id="GO:0005524">
    <property type="term" value="F:ATP binding"/>
    <property type="evidence" value="ECO:0007669"/>
    <property type="project" value="UniProtKB-KW"/>
</dbReference>
<dbReference type="NCBIfam" id="TIGR00526">
    <property type="entry name" value="folB_dom"/>
    <property type="match status" value="1"/>
</dbReference>
<dbReference type="InterPro" id="IPR006156">
    <property type="entry name" value="Dihydroneopterin_aldolase"/>
</dbReference>
<dbReference type="RefSeq" id="WP_062022003.1">
    <property type="nucleotide sequence ID" value="NZ_LQQC01000010.1"/>
</dbReference>
<keyword evidence="6" id="KW-0418">Kinase</keyword>
<dbReference type="Proteomes" id="UP000243589">
    <property type="component" value="Unassembled WGS sequence"/>
</dbReference>
<dbReference type="InterPro" id="IPR035907">
    <property type="entry name" value="Hppk_sf"/>
</dbReference>
<gene>
    <name evidence="11" type="primary">sulD</name>
    <name evidence="11" type="ORF">Bravens_01545</name>
</gene>
<dbReference type="Gene3D" id="3.30.1130.10">
    <property type="match status" value="1"/>
</dbReference>
<dbReference type="NCBIfam" id="TIGR01498">
    <property type="entry name" value="folK"/>
    <property type="match status" value="1"/>
</dbReference>
<comment type="catalytic activity">
    <reaction evidence="9">
        <text>7,8-dihydroneopterin = 6-hydroxymethyl-7,8-dihydropterin + glycolaldehyde</text>
        <dbReference type="Rhea" id="RHEA:10540"/>
        <dbReference type="ChEBI" id="CHEBI:17001"/>
        <dbReference type="ChEBI" id="CHEBI:17071"/>
        <dbReference type="ChEBI" id="CHEBI:44841"/>
        <dbReference type="EC" id="4.1.2.25"/>
    </reaction>
</comment>
<evidence type="ECO:0000256" key="7">
    <source>
        <dbReference type="ARBA" id="ARBA00022840"/>
    </source>
</evidence>
<comment type="catalytic activity">
    <reaction evidence="1">
        <text>6-hydroxymethyl-7,8-dihydropterin + ATP = (7,8-dihydropterin-6-yl)methyl diphosphate + AMP + H(+)</text>
        <dbReference type="Rhea" id="RHEA:11412"/>
        <dbReference type="ChEBI" id="CHEBI:15378"/>
        <dbReference type="ChEBI" id="CHEBI:30616"/>
        <dbReference type="ChEBI" id="CHEBI:44841"/>
        <dbReference type="ChEBI" id="CHEBI:72950"/>
        <dbReference type="ChEBI" id="CHEBI:456215"/>
        <dbReference type="EC" id="2.7.6.3"/>
    </reaction>
</comment>
<evidence type="ECO:0000256" key="1">
    <source>
        <dbReference type="ARBA" id="ARBA00000198"/>
    </source>
</evidence>
<dbReference type="PATRIC" id="fig|479117.4.peg.1532"/>
<comment type="similarity">
    <text evidence="9">Belongs to the DHNA family.</text>
</comment>
<dbReference type="PANTHER" id="PTHR43071:SF1">
    <property type="entry name" value="2-AMINO-4-HYDROXY-6-HYDROXYMETHYLDIHYDROPTERIDINE PYROPHOSPHOKINASE"/>
    <property type="match status" value="1"/>
</dbReference>
<keyword evidence="4" id="KW-0808">Transferase</keyword>
<dbReference type="GO" id="GO:0003848">
    <property type="term" value="F:2-amino-4-hydroxy-6-hydroxymethyldihydropteridine diphosphokinase activity"/>
    <property type="evidence" value="ECO:0007669"/>
    <property type="project" value="UniProtKB-EC"/>
</dbReference>
<organism evidence="11 12">
    <name type="scientific">Brevibacterium ravenspurgense</name>
    <dbReference type="NCBI Taxonomy" id="479117"/>
    <lineage>
        <taxon>Bacteria</taxon>
        <taxon>Bacillati</taxon>
        <taxon>Actinomycetota</taxon>
        <taxon>Actinomycetes</taxon>
        <taxon>Micrococcales</taxon>
        <taxon>Brevibacteriaceae</taxon>
        <taxon>Brevibacterium</taxon>
    </lineage>
</organism>
<keyword evidence="5" id="KW-0547">Nucleotide-binding</keyword>
<keyword evidence="8 9" id="KW-0289">Folate biosynthesis</keyword>
<dbReference type="GO" id="GO:0046656">
    <property type="term" value="P:folic acid biosynthetic process"/>
    <property type="evidence" value="ECO:0007669"/>
    <property type="project" value="UniProtKB-UniRule"/>
</dbReference>
<evidence type="ECO:0000256" key="8">
    <source>
        <dbReference type="ARBA" id="ARBA00022909"/>
    </source>
</evidence>
<evidence type="ECO:0000256" key="2">
    <source>
        <dbReference type="ARBA" id="ARBA00005051"/>
    </source>
</evidence>
<comment type="pathway">
    <text evidence="2">Cofactor biosynthesis; tetrahydrofolate biosynthesis; 2-amino-4-hydroxy-6-hydroxymethyl-7,8-dihydropteridine diphosphate from 7,8-dihydroneopterin triphosphate: step 4/4.</text>
</comment>
<evidence type="ECO:0000256" key="6">
    <source>
        <dbReference type="ARBA" id="ARBA00022777"/>
    </source>
</evidence>
<reference evidence="11 12" key="1">
    <citation type="submission" date="2016-01" db="EMBL/GenBank/DDBJ databases">
        <title>Use of Whole Genome Sequencing to ascertain that Brevibacterium massiliense (Roux, Raoult 2009) is a later heterotypic synonym of Brevibacterium ravenspurgense (Mages 2008).</title>
        <authorList>
            <person name="Bernier A.-M."/>
            <person name="Burdz T."/>
            <person name="Huynh C."/>
            <person name="Pachecho A.L."/>
            <person name="Wiebe D."/>
            <person name="Bonner C."/>
            <person name="Bernard K."/>
        </authorList>
    </citation>
    <scope>NUCLEOTIDE SEQUENCE [LARGE SCALE GENOMIC DNA]</scope>
    <source>
        <strain evidence="11 12">CCUG56047</strain>
    </source>
</reference>
<dbReference type="Pfam" id="PF01288">
    <property type="entry name" value="HPPK"/>
    <property type="match status" value="1"/>
</dbReference>
<evidence type="ECO:0000256" key="5">
    <source>
        <dbReference type="ARBA" id="ARBA00022741"/>
    </source>
</evidence>
<evidence type="ECO:0000313" key="11">
    <source>
        <dbReference type="EMBL" id="KXZ58496.1"/>
    </source>
</evidence>
<keyword evidence="12" id="KW-1185">Reference proteome</keyword>
<keyword evidence="7" id="KW-0067">ATP-binding</keyword>
<comment type="pathway">
    <text evidence="9">Cofactor biosynthesis; tetrahydrofolate biosynthesis; 2-amino-4-hydroxy-6-hydroxymethyl-7,8-dihydropteridine diphosphate from 7,8-dihydroneopterin triphosphate: step 3/4.</text>
</comment>
<evidence type="ECO:0000256" key="3">
    <source>
        <dbReference type="ARBA" id="ARBA00009640"/>
    </source>
</evidence>
<dbReference type="Gene3D" id="3.30.70.560">
    <property type="entry name" value="7,8-Dihydro-6-hydroxymethylpterin-pyrophosphokinase HPPK"/>
    <property type="match status" value="1"/>
</dbReference>
<dbReference type="CDD" id="cd00534">
    <property type="entry name" value="DHNA_DHNTPE"/>
    <property type="match status" value="1"/>
</dbReference>
<dbReference type="EC" id="2.7.6.3" evidence="9"/>
<proteinExistence type="inferred from homology"/>
<evidence type="ECO:0000313" key="12">
    <source>
        <dbReference type="Proteomes" id="UP000243589"/>
    </source>
</evidence>
<dbReference type="InterPro" id="IPR006157">
    <property type="entry name" value="FolB_dom"/>
</dbReference>
<protein>
    <recommendedName>
        <fullName evidence="9">Bifunctional folate synthesis protein</fullName>
    </recommendedName>
    <domain>
        <recommendedName>
            <fullName evidence="9">Dihydroneopterin aldolase</fullName>
            <shortName evidence="9">DHNA</shortName>
            <ecNumber evidence="9">4.1.2.25</ecNumber>
        </recommendedName>
        <alternativeName>
            <fullName evidence="9">7,8-dihydroneopterin aldolase</fullName>
        </alternativeName>
    </domain>
    <domain>
        <recommendedName>
            <fullName evidence="9">2-amino-4-hydroxy-6-hydroxymethyldihydropteridine pyrophosphokinase</fullName>
            <ecNumber evidence="9">2.7.6.3</ecNumber>
        </recommendedName>
        <alternativeName>
            <fullName evidence="9">6-hydroxymethyl-7,8-dihydropterin pyrophosphokinase</fullName>
            <shortName evidence="9">PPPK</shortName>
        </alternativeName>
        <alternativeName>
            <fullName evidence="9">7,8-dihydro-6-hydroxymethylpterin pyrophosphokinase</fullName>
            <shortName evidence="9">HPPK</shortName>
        </alternativeName>
    </domain>
</protein>
<dbReference type="PROSITE" id="PS00794">
    <property type="entry name" value="HPPK"/>
    <property type="match status" value="1"/>
</dbReference>
<dbReference type="GO" id="GO:0016301">
    <property type="term" value="F:kinase activity"/>
    <property type="evidence" value="ECO:0007669"/>
    <property type="project" value="UniProtKB-KW"/>
</dbReference>
<dbReference type="AlphaFoldDB" id="A0A150H8Q8"/>
<accession>A0A150H8Q8</accession>
<evidence type="ECO:0000256" key="4">
    <source>
        <dbReference type="ARBA" id="ARBA00022679"/>
    </source>
</evidence>
<dbReference type="GO" id="GO:0004150">
    <property type="term" value="F:dihydroneopterin aldolase activity"/>
    <property type="evidence" value="ECO:0007669"/>
    <property type="project" value="UniProtKB-UniRule"/>
</dbReference>